<dbReference type="Pfam" id="PF04568">
    <property type="entry name" value="IATP"/>
    <property type="match status" value="1"/>
</dbReference>
<keyword evidence="10" id="KW-0175">Coiled coil</keyword>
<evidence type="ECO:0000256" key="3">
    <source>
        <dbReference type="ARBA" id="ARBA00011764"/>
    </source>
</evidence>
<dbReference type="GO" id="GO:0005739">
    <property type="term" value="C:mitochondrion"/>
    <property type="evidence" value="ECO:0007669"/>
    <property type="project" value="UniProtKB-SubCell"/>
</dbReference>
<evidence type="ECO:0000256" key="10">
    <source>
        <dbReference type="SAM" id="Coils"/>
    </source>
</evidence>
<comment type="function">
    <text evidence="8">Involved in transvection phenomena (= synapsis-dependent gene expression), where the synaptic pairing of chromosomes carrying genes with which zeste interacts influences the expression of these genes. Zeste binds to DNA and stimulates transcription from a nearby promoter.</text>
</comment>
<dbReference type="FunFam" id="1.20.5.500:FF:000007">
    <property type="entry name" value="ATPase inhibitor, putative"/>
    <property type="match status" value="1"/>
</dbReference>
<comment type="subunit">
    <text evidence="3">Self-associates forming complexes of several hundred monomers.</text>
</comment>
<feature type="coiled-coil region" evidence="10">
    <location>
        <begin position="286"/>
        <end position="320"/>
    </location>
</feature>
<evidence type="ECO:0000256" key="5">
    <source>
        <dbReference type="ARBA" id="ARBA00023015"/>
    </source>
</evidence>
<dbReference type="InterPro" id="IPR007648">
    <property type="entry name" value="ATPase_inhibitor_mt"/>
</dbReference>
<comment type="caution">
    <text evidence="13">The sequence shown here is derived from an EMBL/GenBank/DDBJ whole genome shotgun (WGS) entry which is preliminary data.</text>
</comment>
<dbReference type="EMBL" id="WNWW01000922">
    <property type="protein sequence ID" value="KAF3420762.1"/>
    <property type="molecule type" value="Genomic_DNA"/>
</dbReference>
<dbReference type="AlphaFoldDB" id="A0A833W192"/>
<organism evidence="13 14">
    <name type="scientific">Frieseomelitta varia</name>
    <dbReference type="NCBI Taxonomy" id="561572"/>
    <lineage>
        <taxon>Eukaryota</taxon>
        <taxon>Metazoa</taxon>
        <taxon>Ecdysozoa</taxon>
        <taxon>Arthropoda</taxon>
        <taxon>Hexapoda</taxon>
        <taxon>Insecta</taxon>
        <taxon>Pterygota</taxon>
        <taxon>Neoptera</taxon>
        <taxon>Endopterygota</taxon>
        <taxon>Hymenoptera</taxon>
        <taxon>Apocrita</taxon>
        <taxon>Aculeata</taxon>
        <taxon>Apoidea</taxon>
        <taxon>Anthophila</taxon>
        <taxon>Apidae</taxon>
        <taxon>Frieseomelitta</taxon>
    </lineage>
</organism>
<evidence type="ECO:0000256" key="4">
    <source>
        <dbReference type="ARBA" id="ARBA00016807"/>
    </source>
</evidence>
<evidence type="ECO:0000256" key="9">
    <source>
        <dbReference type="ARBA" id="ARBA00030036"/>
    </source>
</evidence>
<evidence type="ECO:0000256" key="6">
    <source>
        <dbReference type="ARBA" id="ARBA00023128"/>
    </source>
</evidence>
<evidence type="ECO:0000313" key="14">
    <source>
        <dbReference type="Proteomes" id="UP000655588"/>
    </source>
</evidence>
<dbReference type="PANTHER" id="PTHR21411">
    <property type="entry name" value="APONTIC"/>
    <property type="match status" value="1"/>
</dbReference>
<evidence type="ECO:0000256" key="7">
    <source>
        <dbReference type="ARBA" id="ARBA00023163"/>
    </source>
</evidence>
<dbReference type="Gene3D" id="1.20.5.500">
    <property type="entry name" value="Single helix bin"/>
    <property type="match status" value="1"/>
</dbReference>
<keyword evidence="14" id="KW-1185">Reference proteome</keyword>
<feature type="domain" description="Myb/SANT-like DNA-binding" evidence="12">
    <location>
        <begin position="15"/>
        <end position="90"/>
    </location>
</feature>
<dbReference type="Pfam" id="PF13873">
    <property type="entry name" value="Myb_DNA-bind_5"/>
    <property type="match status" value="1"/>
</dbReference>
<evidence type="ECO:0000259" key="12">
    <source>
        <dbReference type="Pfam" id="PF13873"/>
    </source>
</evidence>
<feature type="region of interest" description="Disordered" evidence="11">
    <location>
        <begin position="124"/>
        <end position="145"/>
    </location>
</feature>
<dbReference type="InterPro" id="IPR028002">
    <property type="entry name" value="Myb_DNA-bind_5"/>
</dbReference>
<name>A0A833W192_9HYME</name>
<feature type="compositionally biased region" description="Basic and acidic residues" evidence="11">
    <location>
        <begin position="180"/>
        <end position="193"/>
    </location>
</feature>
<sequence length="432" mass="50265">MCSNSTTVLLKKRERTQNWLPEEKNALFSLIKEHVNAIENKKIDAAASAMKTFAWQQIYTDFRGRFSTDRDITRIREQWRRMKGQARMEMYTFAEKTLGPEEAAKCRPSNLSIEVWKLMEKARKNDGDDDRSDENGRESPENSSLQAFLNKLTASTAEITTVNEIKVEADSDEYNTEDENNQHEVFKKKSDVSQRKRSRISESELVDLAEQRINPITHNERKFYVRQSARAKYDRVESVVLILCNFVCFSTQDGVSLSNVKERNDRIDDEQVEPVQKATWMFELAQREHELKLRMLNIELKRAELQKQTAINELKTSEIKRQLIQNQAAEYYRELIKIQSFDHCSQIRMAGERGSGAGKGGGGGGTIREAGGSFGKMEAAHEDQYFYNLQKEQLQKLKEDLHDEISFHEEQIKRHQEAINRHKQRITEMDEK</sequence>
<feature type="region of interest" description="Disordered" evidence="11">
    <location>
        <begin position="171"/>
        <end position="193"/>
    </location>
</feature>
<gene>
    <name evidence="13" type="ORF">E2986_02978</name>
</gene>
<evidence type="ECO:0000256" key="8">
    <source>
        <dbReference type="ARBA" id="ARBA00025466"/>
    </source>
</evidence>
<dbReference type="SUPFAM" id="SSF64602">
    <property type="entry name" value="F1 ATPase inhibitor, IF1, C-terminal domain"/>
    <property type="match status" value="1"/>
</dbReference>
<evidence type="ECO:0000256" key="1">
    <source>
        <dbReference type="ARBA" id="ARBA00004173"/>
    </source>
</evidence>
<comment type="similarity">
    <text evidence="2">Belongs to the ATPase inhibitor family.</text>
</comment>
<reference evidence="13" key="1">
    <citation type="submission" date="2019-11" db="EMBL/GenBank/DDBJ databases">
        <title>The nuclear and mitochondrial genomes of Frieseomelitta varia - a highly eusocial stingless bee (Meliponini) with a permanently sterile worker caste.</title>
        <authorList>
            <person name="Freitas F.C.P."/>
            <person name="Lourenco A.P."/>
            <person name="Nunes F.M.F."/>
            <person name="Paschoal A.R."/>
            <person name="Abreu F.C.P."/>
            <person name="Barbin F.O."/>
            <person name="Bataglia L."/>
            <person name="Cardoso-Junior C.A.M."/>
            <person name="Cervoni M.S."/>
            <person name="Silva S.R."/>
            <person name="Dalarmi F."/>
            <person name="Del Lama M.A."/>
            <person name="Depintor T.S."/>
            <person name="Ferreira K.M."/>
            <person name="Goria P.S."/>
            <person name="Jaskot M.C."/>
            <person name="Lago D.C."/>
            <person name="Luna-Lucena D."/>
            <person name="Moda L.M."/>
            <person name="Nascimento L."/>
            <person name="Pedrino M."/>
            <person name="Rabico F.O."/>
            <person name="Sanches F.C."/>
            <person name="Santos D.E."/>
            <person name="Santos C.G."/>
            <person name="Vieira J."/>
            <person name="Lopes T.F."/>
            <person name="Barchuk A.R."/>
            <person name="Hartfelder K."/>
            <person name="Simoes Z.L.P."/>
            <person name="Bitondi M.M.G."/>
            <person name="Pinheiro D.G."/>
        </authorList>
    </citation>
    <scope>NUCLEOTIDE SEQUENCE</scope>
    <source>
        <strain evidence="13">USP_RPSP 00005682</strain>
        <tissue evidence="13">Whole individual</tissue>
    </source>
</reference>
<keyword evidence="6" id="KW-0496">Mitochondrion</keyword>
<evidence type="ECO:0000256" key="11">
    <source>
        <dbReference type="SAM" id="MobiDB-lite"/>
    </source>
</evidence>
<dbReference type="GO" id="GO:0042030">
    <property type="term" value="F:ATPase inhibitor activity"/>
    <property type="evidence" value="ECO:0007669"/>
    <property type="project" value="InterPro"/>
</dbReference>
<keyword evidence="7" id="KW-0804">Transcription</keyword>
<comment type="subcellular location">
    <subcellularLocation>
        <location evidence="1">Mitochondrion</location>
    </subcellularLocation>
</comment>
<dbReference type="Proteomes" id="UP000655588">
    <property type="component" value="Unassembled WGS sequence"/>
</dbReference>
<feature type="coiled-coil region" evidence="10">
    <location>
        <begin position="391"/>
        <end position="432"/>
    </location>
</feature>
<protein>
    <recommendedName>
        <fullName evidence="4">Regulatory protein zeste</fullName>
    </recommendedName>
    <alternativeName>
        <fullName evidence="9">ATP synthase F1 subunit epsilon</fullName>
    </alternativeName>
</protein>
<evidence type="ECO:0000313" key="13">
    <source>
        <dbReference type="EMBL" id="KAF3420762.1"/>
    </source>
</evidence>
<keyword evidence="5" id="KW-0805">Transcription regulation</keyword>
<dbReference type="PANTHER" id="PTHR21411:SF0">
    <property type="entry name" value="REGULATORY PROTEIN ZESTE"/>
    <property type="match status" value="1"/>
</dbReference>
<proteinExistence type="inferred from homology"/>
<evidence type="ECO:0000256" key="2">
    <source>
        <dbReference type="ARBA" id="ARBA00010901"/>
    </source>
</evidence>
<accession>A0A833W192</accession>